<dbReference type="SUPFAM" id="SSF54593">
    <property type="entry name" value="Glyoxalase/Bleomycin resistance protein/Dihydroxybiphenyl dioxygenase"/>
    <property type="match status" value="1"/>
</dbReference>
<dbReference type="InterPro" id="IPR018146">
    <property type="entry name" value="Glyoxalase_1_CS"/>
</dbReference>
<gene>
    <name evidence="3" type="ORF">METZ01_LOCUS490902</name>
</gene>
<dbReference type="GO" id="GO:0004462">
    <property type="term" value="F:lactoylglutathione lyase activity"/>
    <property type="evidence" value="ECO:0007669"/>
    <property type="project" value="InterPro"/>
</dbReference>
<feature type="domain" description="VOC" evidence="2">
    <location>
        <begin position="6"/>
        <end position="51"/>
    </location>
</feature>
<dbReference type="PROSITE" id="PS51819">
    <property type="entry name" value="VOC"/>
    <property type="match status" value="1"/>
</dbReference>
<evidence type="ECO:0000313" key="3">
    <source>
        <dbReference type="EMBL" id="SVE38048.1"/>
    </source>
</evidence>
<proteinExistence type="predicted"/>
<sequence>MISITHLDHVNFRVRDLEKSIGFYGRLFGFVVKEQGVRDGQPWAIVGLSGT</sequence>
<name>A0A383D2E7_9ZZZZ</name>
<dbReference type="InterPro" id="IPR037523">
    <property type="entry name" value="VOC_core"/>
</dbReference>
<dbReference type="InterPro" id="IPR029068">
    <property type="entry name" value="Glyas_Bleomycin-R_OHBP_Dase"/>
</dbReference>
<organism evidence="3">
    <name type="scientific">marine metagenome</name>
    <dbReference type="NCBI Taxonomy" id="408172"/>
    <lineage>
        <taxon>unclassified sequences</taxon>
        <taxon>metagenomes</taxon>
        <taxon>ecological metagenomes</taxon>
    </lineage>
</organism>
<reference evidence="3" key="1">
    <citation type="submission" date="2018-05" db="EMBL/GenBank/DDBJ databases">
        <authorList>
            <person name="Lanie J.A."/>
            <person name="Ng W.-L."/>
            <person name="Kazmierczak K.M."/>
            <person name="Andrzejewski T.M."/>
            <person name="Davidsen T.M."/>
            <person name="Wayne K.J."/>
            <person name="Tettelin H."/>
            <person name="Glass J.I."/>
            <person name="Rusch D."/>
            <person name="Podicherti R."/>
            <person name="Tsui H.-C.T."/>
            <person name="Winkler M.E."/>
        </authorList>
    </citation>
    <scope>NUCLEOTIDE SEQUENCE</scope>
</reference>
<dbReference type="GO" id="GO:0046872">
    <property type="term" value="F:metal ion binding"/>
    <property type="evidence" value="ECO:0007669"/>
    <property type="project" value="UniProtKB-KW"/>
</dbReference>
<dbReference type="InterPro" id="IPR004360">
    <property type="entry name" value="Glyas_Fos-R_dOase_dom"/>
</dbReference>
<keyword evidence="1" id="KW-0479">Metal-binding</keyword>
<protein>
    <recommendedName>
        <fullName evidence="2">VOC domain-containing protein</fullName>
    </recommendedName>
</protein>
<evidence type="ECO:0000256" key="1">
    <source>
        <dbReference type="ARBA" id="ARBA00022723"/>
    </source>
</evidence>
<accession>A0A383D2E7</accession>
<dbReference type="AlphaFoldDB" id="A0A383D2E7"/>
<feature type="non-terminal residue" evidence="3">
    <location>
        <position position="51"/>
    </location>
</feature>
<dbReference type="PROSITE" id="PS00934">
    <property type="entry name" value="GLYOXALASE_I_1"/>
    <property type="match status" value="1"/>
</dbReference>
<dbReference type="Gene3D" id="3.10.180.10">
    <property type="entry name" value="2,3-Dihydroxybiphenyl 1,2-Dioxygenase, domain 1"/>
    <property type="match status" value="1"/>
</dbReference>
<evidence type="ECO:0000259" key="2">
    <source>
        <dbReference type="PROSITE" id="PS51819"/>
    </source>
</evidence>
<dbReference type="EMBL" id="UINC01213329">
    <property type="protein sequence ID" value="SVE38048.1"/>
    <property type="molecule type" value="Genomic_DNA"/>
</dbReference>
<dbReference type="Pfam" id="PF00903">
    <property type="entry name" value="Glyoxalase"/>
    <property type="match status" value="1"/>
</dbReference>